<name>A0A8J2VFG3_9BACL</name>
<dbReference type="AlphaFoldDB" id="A0A8J2VFG3"/>
<dbReference type="SMART" id="SM00860">
    <property type="entry name" value="SMI1_KNR4"/>
    <property type="match status" value="1"/>
</dbReference>
<dbReference type="Proteomes" id="UP000625210">
    <property type="component" value="Unassembled WGS sequence"/>
</dbReference>
<dbReference type="RefSeq" id="WP_188645982.1">
    <property type="nucleotide sequence ID" value="NZ_BMHQ01000001.1"/>
</dbReference>
<sequence>MQSPLFEKTLTGLQKRLVDGKLTVQNNEGFVEEMEFQFREPATDEEIQGFIHSTGVQLPEDYQTFLRLHNGVILFQPWFGGQFELYRVSEIIKNQVAGLHPSSWYPIGYQDGGYLLFDHFIIAQGTKFWDWPRYNVHRYYRNR</sequence>
<evidence type="ECO:0000313" key="2">
    <source>
        <dbReference type="EMBL" id="GGE03940.1"/>
    </source>
</evidence>
<keyword evidence="3" id="KW-1185">Reference proteome</keyword>
<organism evidence="2 3">
    <name type="scientific">Marinithermofilum abyssi</name>
    <dbReference type="NCBI Taxonomy" id="1571185"/>
    <lineage>
        <taxon>Bacteria</taxon>
        <taxon>Bacillati</taxon>
        <taxon>Bacillota</taxon>
        <taxon>Bacilli</taxon>
        <taxon>Bacillales</taxon>
        <taxon>Thermoactinomycetaceae</taxon>
        <taxon>Marinithermofilum</taxon>
    </lineage>
</organism>
<reference evidence="2" key="2">
    <citation type="submission" date="2020-09" db="EMBL/GenBank/DDBJ databases">
        <authorList>
            <person name="Sun Q."/>
            <person name="Zhou Y."/>
        </authorList>
    </citation>
    <scope>NUCLEOTIDE SEQUENCE</scope>
    <source>
        <strain evidence="2">CGMCC 1.15179</strain>
    </source>
</reference>
<dbReference type="InterPro" id="IPR037883">
    <property type="entry name" value="Knr4/Smi1-like_sf"/>
</dbReference>
<dbReference type="Gene3D" id="3.40.1580.10">
    <property type="entry name" value="SMI1/KNR4-like"/>
    <property type="match status" value="1"/>
</dbReference>
<dbReference type="EMBL" id="BMHQ01000001">
    <property type="protein sequence ID" value="GGE03940.1"/>
    <property type="molecule type" value="Genomic_DNA"/>
</dbReference>
<dbReference type="Pfam" id="PF09346">
    <property type="entry name" value="SMI1_KNR4"/>
    <property type="match status" value="1"/>
</dbReference>
<gene>
    <name evidence="2" type="primary">yokH</name>
    <name evidence="2" type="ORF">GCM10011571_01090</name>
</gene>
<accession>A0A8J2VFG3</accession>
<dbReference type="InterPro" id="IPR018958">
    <property type="entry name" value="Knr4/Smi1-like_dom"/>
</dbReference>
<proteinExistence type="predicted"/>
<comment type="caution">
    <text evidence="2">The sequence shown here is derived from an EMBL/GenBank/DDBJ whole genome shotgun (WGS) entry which is preliminary data.</text>
</comment>
<evidence type="ECO:0000259" key="1">
    <source>
        <dbReference type="SMART" id="SM00860"/>
    </source>
</evidence>
<reference evidence="2" key="1">
    <citation type="journal article" date="2014" name="Int. J. Syst. Evol. Microbiol.">
        <title>Complete genome sequence of Corynebacterium casei LMG S-19264T (=DSM 44701T), isolated from a smear-ripened cheese.</title>
        <authorList>
            <consortium name="US DOE Joint Genome Institute (JGI-PGF)"/>
            <person name="Walter F."/>
            <person name="Albersmeier A."/>
            <person name="Kalinowski J."/>
            <person name="Ruckert C."/>
        </authorList>
    </citation>
    <scope>NUCLEOTIDE SEQUENCE</scope>
    <source>
        <strain evidence="2">CGMCC 1.15179</strain>
    </source>
</reference>
<feature type="domain" description="Knr4/Smi1-like" evidence="1">
    <location>
        <begin position="41"/>
        <end position="134"/>
    </location>
</feature>
<dbReference type="SUPFAM" id="SSF160631">
    <property type="entry name" value="SMI1/KNR4-like"/>
    <property type="match status" value="1"/>
</dbReference>
<protein>
    <recommendedName>
        <fullName evidence="1">Knr4/Smi1-like domain-containing protein</fullName>
    </recommendedName>
</protein>
<evidence type="ECO:0000313" key="3">
    <source>
        <dbReference type="Proteomes" id="UP000625210"/>
    </source>
</evidence>